<dbReference type="EMBL" id="QXWK01000012">
    <property type="protein sequence ID" value="NBH61493.1"/>
    <property type="molecule type" value="Genomic_DNA"/>
</dbReference>
<dbReference type="AlphaFoldDB" id="A0A845QL68"/>
<protein>
    <submittedName>
        <fullName evidence="1">Uncharacterized protein</fullName>
    </submittedName>
</protein>
<name>A0A845QL68_9FIRM</name>
<evidence type="ECO:0000313" key="2">
    <source>
        <dbReference type="Proteomes" id="UP000446866"/>
    </source>
</evidence>
<accession>A0A845QL68</accession>
<keyword evidence="2" id="KW-1185">Reference proteome</keyword>
<sequence length="78" mass="8577">MDSLRFTDKILHSAIILSVLMANDIFHAFAMLLYMAAAATRAIDFGVANMSKGRREGSLCNSFNYVPKAEEFVPGCCL</sequence>
<reference evidence="1 2" key="1">
    <citation type="submission" date="2018-08" db="EMBL/GenBank/DDBJ databases">
        <title>Murine metabolic-syndrome-specific gut microbial biobank.</title>
        <authorList>
            <person name="Liu C."/>
        </authorList>
    </citation>
    <scope>NUCLEOTIDE SEQUENCE [LARGE SCALE GENOMIC DNA]</scope>
    <source>
        <strain evidence="1 2">28</strain>
    </source>
</reference>
<comment type="caution">
    <text evidence="1">The sequence shown here is derived from an EMBL/GenBank/DDBJ whole genome shotgun (WGS) entry which is preliminary data.</text>
</comment>
<gene>
    <name evidence="1" type="ORF">D0435_07500</name>
</gene>
<dbReference type="Proteomes" id="UP000446866">
    <property type="component" value="Unassembled WGS sequence"/>
</dbReference>
<organism evidence="1 2">
    <name type="scientific">Anaerotruncus colihominis</name>
    <dbReference type="NCBI Taxonomy" id="169435"/>
    <lineage>
        <taxon>Bacteria</taxon>
        <taxon>Bacillati</taxon>
        <taxon>Bacillota</taxon>
        <taxon>Clostridia</taxon>
        <taxon>Eubacteriales</taxon>
        <taxon>Oscillospiraceae</taxon>
        <taxon>Anaerotruncus</taxon>
    </lineage>
</organism>
<proteinExistence type="predicted"/>
<evidence type="ECO:0000313" key="1">
    <source>
        <dbReference type="EMBL" id="NBH61493.1"/>
    </source>
</evidence>